<sequence>MKQPTFGIYIPSYKRANTCTAHRFLQYGTYIVRASEAAEYREALRDVEDHIKVWAVEDELICGLTEVNQWLIDNAPEDVIAILDDDIHHFYYRMYETVSLEASEVVTAELERIGQLMSDLKIGFGATDATIRPWNYDCEFSFKGCAGAVRWVNRPVFKAKCHKELEYNYDLDLVLQELLVNRVILKPKYFCSKGLTDTNEGGASGKKRGDQVASINLMKSKWGKYFSYNMKTNVPHINVKR</sequence>
<proteinExistence type="predicted"/>
<name>A0A8S5NHM2_9CAUD</name>
<evidence type="ECO:0000313" key="1">
    <source>
        <dbReference type="EMBL" id="DAD93818.1"/>
    </source>
</evidence>
<accession>A0A8S5NHM2</accession>
<organism evidence="1">
    <name type="scientific">Myoviridae sp. ctcwu24</name>
    <dbReference type="NCBI Taxonomy" id="2826670"/>
    <lineage>
        <taxon>Viruses</taxon>
        <taxon>Duplodnaviria</taxon>
        <taxon>Heunggongvirae</taxon>
        <taxon>Uroviricota</taxon>
        <taxon>Caudoviricetes</taxon>
    </lineage>
</organism>
<dbReference type="EMBL" id="BK015167">
    <property type="protein sequence ID" value="DAD93818.1"/>
    <property type="molecule type" value="Genomic_DNA"/>
</dbReference>
<reference evidence="1" key="1">
    <citation type="journal article" date="2021" name="Proc. Natl. Acad. Sci. U.S.A.">
        <title>A Catalog of Tens of Thousands of Viruses from Human Metagenomes Reveals Hidden Associations with Chronic Diseases.</title>
        <authorList>
            <person name="Tisza M.J."/>
            <person name="Buck C.B."/>
        </authorList>
    </citation>
    <scope>NUCLEOTIDE SEQUENCE</scope>
    <source>
        <strain evidence="1">Ctcwu24</strain>
    </source>
</reference>
<protein>
    <submittedName>
        <fullName evidence="1">Uncharacterized protein</fullName>
    </submittedName>
</protein>